<evidence type="ECO:0000256" key="3">
    <source>
        <dbReference type="ARBA" id="ARBA00023054"/>
    </source>
</evidence>
<feature type="compositionally biased region" description="Basic and acidic residues" evidence="9">
    <location>
        <begin position="340"/>
        <end position="358"/>
    </location>
</feature>
<dbReference type="Proteomes" id="UP001648503">
    <property type="component" value="Unassembled WGS sequence"/>
</dbReference>
<evidence type="ECO:0000256" key="4">
    <source>
        <dbReference type="ARBA" id="ARBA00023069"/>
    </source>
</evidence>
<evidence type="ECO:0000256" key="9">
    <source>
        <dbReference type="SAM" id="MobiDB-lite"/>
    </source>
</evidence>
<organism evidence="11 12">
    <name type="scientific">Batrachochytrium salamandrivorans</name>
    <dbReference type="NCBI Taxonomy" id="1357716"/>
    <lineage>
        <taxon>Eukaryota</taxon>
        <taxon>Fungi</taxon>
        <taxon>Fungi incertae sedis</taxon>
        <taxon>Chytridiomycota</taxon>
        <taxon>Chytridiomycota incertae sedis</taxon>
        <taxon>Chytridiomycetes</taxon>
        <taxon>Rhizophydiales</taxon>
        <taxon>Rhizophydiales incertae sedis</taxon>
        <taxon>Batrachochytrium</taxon>
    </lineage>
</organism>
<gene>
    <name evidence="11" type="ORF">BASA50_003171</name>
</gene>
<proteinExistence type="inferred from homology"/>
<evidence type="ECO:0000313" key="11">
    <source>
        <dbReference type="EMBL" id="KAH6599229.1"/>
    </source>
</evidence>
<dbReference type="Pfam" id="PF13868">
    <property type="entry name" value="TPH"/>
    <property type="match status" value="1"/>
</dbReference>
<evidence type="ECO:0000256" key="6">
    <source>
        <dbReference type="ARBA" id="ARBA00034116"/>
    </source>
</evidence>
<sequence>MATKRIGASSLAPTKSEKPITVITRDNIRKLRPHSDGILGSQHHGRHAILLSAGELERIQTAATYFNTDDMQRRQKSLNDYQETATEVARLRKQKMEWHDKQRTANAKLNDLDREAKERSNYLLSKAQMQIEEQEDDIKHMNELMLYAKCVSIRDTQVEEKKYIQNERKEEEARLDAMMELDRVTELKKLEENEKRRVEELRKGAAKIRHQIEERHEASLLDQERRDQETKQILRAIAETAEQEKREKQSKVQSQRILMQEVAKANQESMEYKRLEKVREEEEDKKVLQYIVEKEKRETENDRIQAQKKAEREVELARLRAAQEKMSDKQAQQDALRAQRAFEAHEREWRRKEQEAAEKQMQQEMDLRHERFKQQRSREHAIHIEAQKMKQEFYENLQRQKETEEKLLREEQMRAQKNMIYAQDVKAQIKEKELSRRKTREDFFLEGIRLAHERSEKKFKIDQIKSRKIQELRGMGVPEKYCSEIERQVHTTSKHAFSMGTK</sequence>
<dbReference type="PANTHER" id="PTHR15504:SF0">
    <property type="entry name" value="CILIA- AND FLAGELLA-ASSOCIATED PROTEIN 45"/>
    <property type="match status" value="1"/>
</dbReference>
<dbReference type="InterPro" id="IPR043597">
    <property type="entry name" value="TPH_dom"/>
</dbReference>
<keyword evidence="3 8" id="KW-0175">Coiled coil</keyword>
<feature type="domain" description="Trichohyalin-plectin-homology" evidence="10">
    <location>
        <begin position="131"/>
        <end position="479"/>
    </location>
</feature>
<evidence type="ECO:0000313" key="12">
    <source>
        <dbReference type="Proteomes" id="UP001648503"/>
    </source>
</evidence>
<feature type="compositionally biased region" description="Low complexity" evidence="9">
    <location>
        <begin position="330"/>
        <end position="339"/>
    </location>
</feature>
<evidence type="ECO:0000256" key="8">
    <source>
        <dbReference type="SAM" id="Coils"/>
    </source>
</evidence>
<dbReference type="PANTHER" id="PTHR15504">
    <property type="entry name" value="NASOPHARYNGEAL EPITHELIUM SPECIFIC PROTEIN 1"/>
    <property type="match status" value="1"/>
</dbReference>
<comment type="caution">
    <text evidence="11">The sequence shown here is derived from an EMBL/GenBank/DDBJ whole genome shotgun (WGS) entry which is preliminary data.</text>
</comment>
<evidence type="ECO:0000256" key="7">
    <source>
        <dbReference type="ARBA" id="ARBA00034142"/>
    </source>
</evidence>
<reference evidence="11 12" key="1">
    <citation type="submission" date="2021-02" db="EMBL/GenBank/DDBJ databases">
        <title>Variation within the Batrachochytrium salamandrivorans European outbreak.</title>
        <authorList>
            <person name="Kelly M."/>
            <person name="Pasmans F."/>
            <person name="Shea T.P."/>
            <person name="Munoz J.F."/>
            <person name="Carranza S."/>
            <person name="Cuomo C.A."/>
            <person name="Martel A."/>
        </authorList>
    </citation>
    <scope>NUCLEOTIDE SEQUENCE [LARGE SCALE GENOMIC DNA]</scope>
    <source>
        <strain evidence="11 12">AMFP18/2</strain>
    </source>
</reference>
<feature type="region of interest" description="Disordered" evidence="9">
    <location>
        <begin position="322"/>
        <end position="374"/>
    </location>
</feature>
<name>A0ABQ8FKI0_9FUNG</name>
<protein>
    <recommendedName>
        <fullName evidence="7">Cilia- and flagella-associated protein 45</fullName>
    </recommendedName>
</protein>
<dbReference type="EMBL" id="JAFCIX010000074">
    <property type="protein sequence ID" value="KAH6599229.1"/>
    <property type="molecule type" value="Genomic_DNA"/>
</dbReference>
<dbReference type="InterPro" id="IPR033253">
    <property type="entry name" value="CFAP45"/>
</dbReference>
<evidence type="ECO:0000256" key="1">
    <source>
        <dbReference type="ARBA" id="ARBA00004230"/>
    </source>
</evidence>
<feature type="coiled-coil region" evidence="8">
    <location>
        <begin position="390"/>
        <end position="442"/>
    </location>
</feature>
<keyword evidence="4" id="KW-0969">Cilium</keyword>
<accession>A0ABQ8FKI0</accession>
<keyword evidence="2" id="KW-0282">Flagellum</keyword>
<evidence type="ECO:0000256" key="2">
    <source>
        <dbReference type="ARBA" id="ARBA00022846"/>
    </source>
</evidence>
<evidence type="ECO:0000259" key="10">
    <source>
        <dbReference type="Pfam" id="PF13868"/>
    </source>
</evidence>
<keyword evidence="5" id="KW-0966">Cell projection</keyword>
<feature type="compositionally biased region" description="Basic and acidic residues" evidence="9">
    <location>
        <begin position="365"/>
        <end position="374"/>
    </location>
</feature>
<comment type="similarity">
    <text evidence="6">Belongs to the CFAP45 family.</text>
</comment>
<comment type="subcellular location">
    <subcellularLocation>
        <location evidence="1">Cell projection</location>
        <location evidence="1">Cilium</location>
        <location evidence="1">Flagellum</location>
    </subcellularLocation>
</comment>
<evidence type="ECO:0000256" key="5">
    <source>
        <dbReference type="ARBA" id="ARBA00023273"/>
    </source>
</evidence>
<keyword evidence="12" id="KW-1185">Reference proteome</keyword>